<dbReference type="EMBL" id="QOVF01000001">
    <property type="protein sequence ID" value="KAA0696218.1"/>
    <property type="molecule type" value="Genomic_DNA"/>
</dbReference>
<keyword evidence="3" id="KW-1185">Reference proteome</keyword>
<comment type="caution">
    <text evidence="2">The sequence shown here is derived from an EMBL/GenBank/DDBJ whole genome shotgun (WGS) entry which is preliminary data.</text>
</comment>
<dbReference type="InterPro" id="IPR025391">
    <property type="entry name" value="DUF4123"/>
</dbReference>
<reference evidence="2 3" key="1">
    <citation type="submission" date="2018-07" db="EMBL/GenBank/DDBJ databases">
        <title>Pseudomonas laoshanensis sp. nov., isolated from soil.</title>
        <authorList>
            <person name="Sun J."/>
            <person name="Yu L."/>
            <person name="Wang M."/>
            <person name="Zhang C."/>
        </authorList>
    </citation>
    <scope>NUCLEOTIDE SEQUENCE [LARGE SCALE GENOMIC DNA]</scope>
    <source>
        <strain evidence="2 3">Y22</strain>
    </source>
</reference>
<gene>
    <name evidence="2" type="ORF">DT594_02335</name>
</gene>
<dbReference type="AlphaFoldDB" id="A0A7V7GVZ8"/>
<proteinExistence type="predicted"/>
<name>A0A7V7GVZ8_9GAMM</name>
<dbReference type="OrthoDB" id="6844501at2"/>
<accession>A0A7V7GVZ8</accession>
<feature type="domain" description="DUF4123" evidence="1">
    <location>
        <begin position="34"/>
        <end position="146"/>
    </location>
</feature>
<sequence length="296" mass="34047">MSSSIRRPLSSGGLPVPDSLIMKQTDAPIYSDSCYLLVDGLAMDVPFTAYNLDDHPITEPLFRGTRHTEVIEASPWLVKPSAKGRLLASTESWRSDGVVVYSDAPMNVLANHLRSLISITLPSDQLAYCRFYAPNWSSRLFSSMSTGEFEAWSGPITQWRVFTKGTWQSYVSKATGAPRHTHEEGWYKLRERQLKQWEAEEYQRFVDKTALDLGCRPEHQNYVHQREQIDNLIQQAHEDGFTLEHQCLHYLELAWRFPQEFSRQGWARELLANPEQSANQRLQLAEKQLFGLDKDV</sequence>
<organism evidence="2 3">
    <name type="scientific">Halopseudomonas laoshanensis</name>
    <dbReference type="NCBI Taxonomy" id="2268758"/>
    <lineage>
        <taxon>Bacteria</taxon>
        <taxon>Pseudomonadati</taxon>
        <taxon>Pseudomonadota</taxon>
        <taxon>Gammaproteobacteria</taxon>
        <taxon>Pseudomonadales</taxon>
        <taxon>Pseudomonadaceae</taxon>
        <taxon>Halopseudomonas</taxon>
    </lineage>
</organism>
<evidence type="ECO:0000313" key="3">
    <source>
        <dbReference type="Proteomes" id="UP000463138"/>
    </source>
</evidence>
<dbReference type="Proteomes" id="UP000463138">
    <property type="component" value="Unassembled WGS sequence"/>
</dbReference>
<dbReference type="Pfam" id="PF13503">
    <property type="entry name" value="DUF4123"/>
    <property type="match status" value="1"/>
</dbReference>
<evidence type="ECO:0000259" key="1">
    <source>
        <dbReference type="Pfam" id="PF13503"/>
    </source>
</evidence>
<protein>
    <submittedName>
        <fullName evidence="2">DUF4123 domain-containing protein</fullName>
    </submittedName>
</protein>
<evidence type="ECO:0000313" key="2">
    <source>
        <dbReference type="EMBL" id="KAA0696218.1"/>
    </source>
</evidence>